<keyword evidence="13" id="KW-0407">Ion channel</keyword>
<keyword evidence="12" id="KW-0472">Membrane</keyword>
<dbReference type="Gene3D" id="1.20.120.620">
    <property type="entry name" value="Backbone structure of the membrane domain of e. Coli histidine kinase receptor kdpd"/>
    <property type="match status" value="1"/>
</dbReference>
<dbReference type="PRINTS" id="PR00344">
    <property type="entry name" value="BCTRLSENSOR"/>
</dbReference>
<dbReference type="EMBL" id="BBSI01000023">
    <property type="protein sequence ID" value="GAM80486.1"/>
    <property type="molecule type" value="Genomic_DNA"/>
</dbReference>
<evidence type="ECO:0000256" key="9">
    <source>
        <dbReference type="ARBA" id="ARBA00022840"/>
    </source>
</evidence>
<dbReference type="InterPro" id="IPR052023">
    <property type="entry name" value="Histidine_kinase_KdpD"/>
</dbReference>
<dbReference type="PANTHER" id="PTHR45569">
    <property type="entry name" value="SENSOR PROTEIN KDPD"/>
    <property type="match status" value="1"/>
</dbReference>
<dbReference type="InterPro" id="IPR005467">
    <property type="entry name" value="His_kinase_dom"/>
</dbReference>
<dbReference type="InterPro" id="IPR014729">
    <property type="entry name" value="Rossmann-like_a/b/a_fold"/>
</dbReference>
<dbReference type="Pfam" id="PF00512">
    <property type="entry name" value="HisKA"/>
    <property type="match status" value="1"/>
</dbReference>
<dbReference type="Gene3D" id="3.40.50.300">
    <property type="entry name" value="P-loop containing nucleotide triphosphate hydrolases"/>
    <property type="match status" value="1"/>
</dbReference>
<dbReference type="GO" id="GO:0005737">
    <property type="term" value="C:cytoplasm"/>
    <property type="evidence" value="ECO:0007669"/>
    <property type="project" value="UniProtKB-ARBA"/>
</dbReference>
<keyword evidence="11" id="KW-0902">Two-component regulatory system</keyword>
<dbReference type="InterPro" id="IPR036890">
    <property type="entry name" value="HATPase_C_sf"/>
</dbReference>
<keyword evidence="13" id="KW-0813">Transport</keyword>
<dbReference type="Pfam" id="PF02702">
    <property type="entry name" value="KdpD"/>
    <property type="match status" value="1"/>
</dbReference>
<dbReference type="InterPro" id="IPR025201">
    <property type="entry name" value="KdpD_TM"/>
</dbReference>
<keyword evidence="9" id="KW-0067">ATP-binding</keyword>
<dbReference type="InterPro" id="IPR027417">
    <property type="entry name" value="P-loop_NTPase"/>
</dbReference>
<dbReference type="CDD" id="cd00082">
    <property type="entry name" value="HisKA"/>
    <property type="match status" value="1"/>
</dbReference>
<keyword evidence="4" id="KW-0597">Phosphoprotein</keyword>
<sequence length="876" mass="99193">MKKGKLKIYFGYAAGVGKTFAMLEGAREVQKSGIDVVSGYIEPHNRPETSKLIEGLETLPLKKINYKGIQLIEFNLEEALIRRPQVILVDELAHTNCHGSRNKKRFQDIEELLKAGIDVFTTINIQHLEGLNDVIEKITGIIVNEKIPDYIFEEADQIELIDIEPVDLLERLDKGKIYQLNKVNQAKENFFTLEKLIALREIALRKTADQVNKSAIRKAQNKKSIYAKEHVLVCVSASPSASHVIHAAARLAVAFKAEFTALYIGDLENSSKEEKERLRQNLRLAEQLGAKLSVLYGDNVSKQIVEYAKISQISKLVIGKSVQSSFWSRENIVDFISQEAPELDIYVIPNARGQQKNTSGTLYNFKKIRFSLSDLLKTILMLTLVTSCGLAFKYWNFNVANIIMLYILGVQINAIFTKGRIFSLISSVLSVLCFNYFFTEPYYTFVAFSSNYPITFLIMLAAGLITSTLIKRIQEQVRVSAEKSYRTEVLLQTNKDLAQVDSVVEILEATVQQLKKLLDRDIVIYPIKDKVLGDESYFSTESSKYNLEKYQNFNERGVAEWVMHNNKRAGATTNTLSAANYLYLSIRGKNQSFAVIGILMKDKNELETFEKSIILAILGEAGLALEKEILREVQQKNEIQIEQEQLRVNLLRAISHDLRTPLTSISGHAKLLMKNDSTINKLQIQELSAYIYDDSMWLINLVENLLSITRLDEKIELKLEANIIDEVVEEALKHVDRHLKQHEFSLNLADELLMAKMDVALMIQVIVNLINNAVKYTPINSKIELQTKKINDELVLEVSDNGPGITDKAKEKIFDLFYTDENRQVDSKRGLGLGLSLCKSIILAHGGQIYVKDNQPNGAIIGFKLPLEEVLISDEQ</sequence>
<evidence type="ECO:0000256" key="3">
    <source>
        <dbReference type="ARBA" id="ARBA00012438"/>
    </source>
</evidence>
<evidence type="ECO:0000256" key="10">
    <source>
        <dbReference type="ARBA" id="ARBA00022989"/>
    </source>
</evidence>
<dbReference type="Gene3D" id="3.40.50.620">
    <property type="entry name" value="HUPs"/>
    <property type="match status" value="1"/>
</dbReference>
<dbReference type="InterPro" id="IPR004358">
    <property type="entry name" value="Sig_transdc_His_kin-like_C"/>
</dbReference>
<dbReference type="Proteomes" id="UP000031847">
    <property type="component" value="Unassembled WGS sequence"/>
</dbReference>
<dbReference type="AlphaFoldDB" id="A0A0A7T1M1"/>
<reference evidence="13 14" key="1">
    <citation type="submission" date="2015-01" db="EMBL/GenBank/DDBJ databases">
        <title>Lactococcus lactis subsp.lactis JCM 5805 whole genome shotgun sequence.</title>
        <authorList>
            <person name="Fujii T."/>
            <person name="Tomita Y."/>
            <person name="Ikushima S."/>
            <person name="Fujiwara D."/>
        </authorList>
    </citation>
    <scope>NUCLEOTIDE SEQUENCE [LARGE SCALE GENOMIC DNA]</scope>
    <source>
        <strain evidence="13 14">JCM 5805</strain>
    </source>
</reference>
<dbReference type="GO" id="GO:0034220">
    <property type="term" value="P:monoatomic ion transmembrane transport"/>
    <property type="evidence" value="ECO:0007669"/>
    <property type="project" value="UniProtKB-KW"/>
</dbReference>
<dbReference type="GO" id="GO:0000155">
    <property type="term" value="F:phosphorelay sensor kinase activity"/>
    <property type="evidence" value="ECO:0007669"/>
    <property type="project" value="InterPro"/>
</dbReference>
<dbReference type="PATRIC" id="fig|1360.96.peg.1592"/>
<evidence type="ECO:0000256" key="5">
    <source>
        <dbReference type="ARBA" id="ARBA00022679"/>
    </source>
</evidence>
<protein>
    <recommendedName>
        <fullName evidence="3">histidine kinase</fullName>
        <ecNumber evidence="3">2.7.13.3</ecNumber>
    </recommendedName>
</protein>
<dbReference type="InterPro" id="IPR029016">
    <property type="entry name" value="GAF-like_dom_sf"/>
</dbReference>
<keyword evidence="7" id="KW-0547">Nucleotide-binding</keyword>
<comment type="subcellular location">
    <subcellularLocation>
        <location evidence="2">Membrane</location>
        <topology evidence="2">Multi-pass membrane protein</topology>
    </subcellularLocation>
</comment>
<dbReference type="GO" id="GO:0005524">
    <property type="term" value="F:ATP binding"/>
    <property type="evidence" value="ECO:0007669"/>
    <property type="project" value="UniProtKB-KW"/>
</dbReference>
<keyword evidence="13" id="KW-0406">Ion transport</keyword>
<dbReference type="Pfam" id="PF13493">
    <property type="entry name" value="DUF4118"/>
    <property type="match status" value="1"/>
</dbReference>
<evidence type="ECO:0000313" key="14">
    <source>
        <dbReference type="Proteomes" id="UP000031847"/>
    </source>
</evidence>
<evidence type="ECO:0000256" key="11">
    <source>
        <dbReference type="ARBA" id="ARBA00023012"/>
    </source>
</evidence>
<name>A0A0A7T1M1_LACLL</name>
<evidence type="ECO:0000256" key="4">
    <source>
        <dbReference type="ARBA" id="ARBA00022553"/>
    </source>
</evidence>
<evidence type="ECO:0000313" key="13">
    <source>
        <dbReference type="EMBL" id="GAM80486.1"/>
    </source>
</evidence>
<evidence type="ECO:0000256" key="2">
    <source>
        <dbReference type="ARBA" id="ARBA00004141"/>
    </source>
</evidence>
<evidence type="ECO:0000256" key="1">
    <source>
        <dbReference type="ARBA" id="ARBA00000085"/>
    </source>
</evidence>
<dbReference type="Gene3D" id="3.30.565.10">
    <property type="entry name" value="Histidine kinase-like ATPase, C-terminal domain"/>
    <property type="match status" value="1"/>
</dbReference>
<dbReference type="Gene3D" id="3.30.450.40">
    <property type="match status" value="1"/>
</dbReference>
<dbReference type="SMART" id="SM00387">
    <property type="entry name" value="HATPase_c"/>
    <property type="match status" value="1"/>
</dbReference>
<proteinExistence type="predicted"/>
<dbReference type="SUPFAM" id="SSF55874">
    <property type="entry name" value="ATPase domain of HSP90 chaperone/DNA topoisomerase II/histidine kinase"/>
    <property type="match status" value="1"/>
</dbReference>
<dbReference type="CDD" id="cd01987">
    <property type="entry name" value="USP_KdpD-like"/>
    <property type="match status" value="1"/>
</dbReference>
<dbReference type="InterPro" id="IPR003661">
    <property type="entry name" value="HisK_dim/P_dom"/>
</dbReference>
<dbReference type="CDD" id="cd00075">
    <property type="entry name" value="HATPase"/>
    <property type="match status" value="1"/>
</dbReference>
<dbReference type="FunFam" id="3.30.565.10:FF:000006">
    <property type="entry name" value="Sensor histidine kinase WalK"/>
    <property type="match status" value="1"/>
</dbReference>
<evidence type="ECO:0000256" key="8">
    <source>
        <dbReference type="ARBA" id="ARBA00022777"/>
    </source>
</evidence>
<dbReference type="RefSeq" id="WP_023189285.1">
    <property type="nucleotide sequence ID" value="NZ_BAABQR010000002.1"/>
</dbReference>
<dbReference type="SUPFAM" id="SSF47384">
    <property type="entry name" value="Homodimeric domain of signal transducing histidine kinase"/>
    <property type="match status" value="1"/>
</dbReference>
<accession>A0A0A7T1M1</accession>
<comment type="caution">
    <text evidence="13">The sequence shown here is derived from an EMBL/GenBank/DDBJ whole genome shotgun (WGS) entry which is preliminary data.</text>
</comment>
<dbReference type="GO" id="GO:0005886">
    <property type="term" value="C:plasma membrane"/>
    <property type="evidence" value="ECO:0007669"/>
    <property type="project" value="TreeGrafter"/>
</dbReference>
<dbReference type="InterPro" id="IPR003852">
    <property type="entry name" value="Sig_transdc_His_kinase_KdpD_N"/>
</dbReference>
<dbReference type="EC" id="2.7.13.3" evidence="3"/>
<keyword evidence="6" id="KW-0812">Transmembrane</keyword>
<dbReference type="SMART" id="SM00388">
    <property type="entry name" value="HisKA"/>
    <property type="match status" value="1"/>
</dbReference>
<organism evidence="13 14">
    <name type="scientific">Lactococcus lactis subsp. lactis</name>
    <name type="common">Streptococcus lactis</name>
    <dbReference type="NCBI Taxonomy" id="1360"/>
    <lineage>
        <taxon>Bacteria</taxon>
        <taxon>Bacillati</taxon>
        <taxon>Bacillota</taxon>
        <taxon>Bacilli</taxon>
        <taxon>Lactobacillales</taxon>
        <taxon>Streptococcaceae</taxon>
        <taxon>Lactococcus</taxon>
    </lineage>
</organism>
<keyword evidence="8 13" id="KW-0418">Kinase</keyword>
<keyword evidence="5" id="KW-0808">Transferase</keyword>
<evidence type="ECO:0000256" key="12">
    <source>
        <dbReference type="ARBA" id="ARBA00023136"/>
    </source>
</evidence>
<dbReference type="FunFam" id="3.40.50.300:FF:000483">
    <property type="entry name" value="Sensor histidine kinase KdpD"/>
    <property type="match status" value="1"/>
</dbReference>
<dbReference type="InterPro" id="IPR038318">
    <property type="entry name" value="KdpD_sf"/>
</dbReference>
<dbReference type="PANTHER" id="PTHR45569:SF1">
    <property type="entry name" value="SENSOR PROTEIN KDPD"/>
    <property type="match status" value="1"/>
</dbReference>
<keyword evidence="10" id="KW-1133">Transmembrane helix</keyword>
<dbReference type="InterPro" id="IPR036097">
    <property type="entry name" value="HisK_dim/P_sf"/>
</dbReference>
<dbReference type="Gene3D" id="1.10.287.130">
    <property type="match status" value="1"/>
</dbReference>
<comment type="catalytic activity">
    <reaction evidence="1">
        <text>ATP + protein L-histidine = ADP + protein N-phospho-L-histidine.</text>
        <dbReference type="EC" id="2.7.13.3"/>
    </reaction>
</comment>
<gene>
    <name evidence="13" type="ORF">JCM5805K_1597</name>
</gene>
<dbReference type="PROSITE" id="PS50109">
    <property type="entry name" value="HIS_KIN"/>
    <property type="match status" value="1"/>
</dbReference>
<dbReference type="InterPro" id="IPR003594">
    <property type="entry name" value="HATPase_dom"/>
</dbReference>
<evidence type="ECO:0000256" key="6">
    <source>
        <dbReference type="ARBA" id="ARBA00022692"/>
    </source>
</evidence>
<evidence type="ECO:0000256" key="7">
    <source>
        <dbReference type="ARBA" id="ARBA00022741"/>
    </source>
</evidence>
<dbReference type="Pfam" id="PF02518">
    <property type="entry name" value="HATPase_c"/>
    <property type="match status" value="1"/>
</dbReference>
<dbReference type="SUPFAM" id="SSF52402">
    <property type="entry name" value="Adenine nucleotide alpha hydrolases-like"/>
    <property type="match status" value="1"/>
</dbReference>